<dbReference type="SUPFAM" id="SSF47027">
    <property type="entry name" value="Acyl-CoA binding protein"/>
    <property type="match status" value="1"/>
</dbReference>
<dbReference type="InterPro" id="IPR014352">
    <property type="entry name" value="FERM/acyl-CoA-bd_prot_sf"/>
</dbReference>
<dbReference type="InterPro" id="IPR035984">
    <property type="entry name" value="Acyl-CoA-binding_sf"/>
</dbReference>
<dbReference type="Proteomes" id="UP000253517">
    <property type="component" value="Unassembled WGS sequence"/>
</dbReference>
<dbReference type="GO" id="GO:0000062">
    <property type="term" value="F:fatty-acyl-CoA binding"/>
    <property type="evidence" value="ECO:0007669"/>
    <property type="project" value="InterPro"/>
</dbReference>
<dbReference type="EMBL" id="QPJS01000002">
    <property type="protein sequence ID" value="RCX03824.1"/>
    <property type="molecule type" value="Genomic_DNA"/>
</dbReference>
<dbReference type="Gene3D" id="1.20.80.10">
    <property type="match status" value="1"/>
</dbReference>
<dbReference type="AlphaFoldDB" id="A0A369A8S8"/>
<sequence length="95" mass="11114">MYLDEIAIMPTRKALDTEFEMALHQVSSKNFPLDVYVLLMAYKNQALHGDNNRKRPERFSMVLETLIHDAWQKLKGMEASEAKVEFIKLSRKPFV</sequence>
<accession>A0A369A8S8</accession>
<gene>
    <name evidence="2" type="ORF">DES35_102280</name>
</gene>
<evidence type="ECO:0000313" key="2">
    <source>
        <dbReference type="EMBL" id="RCX03824.1"/>
    </source>
</evidence>
<organism evidence="2 3">
    <name type="scientific">Schleiferia thermophila</name>
    <dbReference type="NCBI Taxonomy" id="884107"/>
    <lineage>
        <taxon>Bacteria</taxon>
        <taxon>Pseudomonadati</taxon>
        <taxon>Bacteroidota</taxon>
        <taxon>Flavobacteriia</taxon>
        <taxon>Flavobacteriales</taxon>
        <taxon>Schleiferiaceae</taxon>
        <taxon>Schleiferia</taxon>
    </lineage>
</organism>
<dbReference type="Pfam" id="PF00887">
    <property type="entry name" value="ACBP"/>
    <property type="match status" value="1"/>
</dbReference>
<reference evidence="2 3" key="1">
    <citation type="submission" date="2018-07" db="EMBL/GenBank/DDBJ databases">
        <title>Genomic Encyclopedia of Type Strains, Phase IV (KMG-IV): sequencing the most valuable type-strain genomes for metagenomic binning, comparative biology and taxonomic classification.</title>
        <authorList>
            <person name="Goeker M."/>
        </authorList>
    </citation>
    <scope>NUCLEOTIDE SEQUENCE [LARGE SCALE GENOMIC DNA]</scope>
    <source>
        <strain evidence="2 3">DSM 21410</strain>
    </source>
</reference>
<dbReference type="RefSeq" id="WP_114366149.1">
    <property type="nucleotide sequence ID" value="NZ_BHZF01000002.1"/>
</dbReference>
<feature type="domain" description="ACB" evidence="1">
    <location>
        <begin position="17"/>
        <end position="89"/>
    </location>
</feature>
<comment type="caution">
    <text evidence="2">The sequence shown here is derived from an EMBL/GenBank/DDBJ whole genome shotgun (WGS) entry which is preliminary data.</text>
</comment>
<dbReference type="InterPro" id="IPR000582">
    <property type="entry name" value="Acyl-CoA-binding_protein"/>
</dbReference>
<evidence type="ECO:0000313" key="3">
    <source>
        <dbReference type="Proteomes" id="UP000253517"/>
    </source>
</evidence>
<name>A0A369A8S8_9FLAO</name>
<proteinExistence type="predicted"/>
<evidence type="ECO:0000259" key="1">
    <source>
        <dbReference type="Pfam" id="PF00887"/>
    </source>
</evidence>
<protein>
    <submittedName>
        <fullName evidence="2">Acyl-CoA-binding protein</fullName>
    </submittedName>
</protein>
<keyword evidence="3" id="KW-1185">Reference proteome</keyword>